<dbReference type="GO" id="GO:0016020">
    <property type="term" value="C:membrane"/>
    <property type="evidence" value="ECO:0007669"/>
    <property type="project" value="UniProtKB-SubCell"/>
</dbReference>
<evidence type="ECO:0000256" key="7">
    <source>
        <dbReference type="SAM" id="Phobius"/>
    </source>
</evidence>
<dbReference type="InterPro" id="IPR004841">
    <property type="entry name" value="AA-permease/SLC12A_dom"/>
</dbReference>
<evidence type="ECO:0000256" key="6">
    <source>
        <dbReference type="ARBA" id="ARBA00023136"/>
    </source>
</evidence>
<dbReference type="FunFam" id="1.20.1740.10:FF:000006">
    <property type="entry name" value="General amino acid permease"/>
    <property type="match status" value="1"/>
</dbReference>
<keyword evidence="6 7" id="KW-0472">Membrane</keyword>
<evidence type="ECO:0000256" key="5">
    <source>
        <dbReference type="ARBA" id="ARBA00022989"/>
    </source>
</evidence>
<keyword evidence="5 7" id="KW-1133">Transmembrane helix</keyword>
<keyword evidence="10" id="KW-1185">Reference proteome</keyword>
<feature type="transmembrane region" description="Helical" evidence="7">
    <location>
        <begin position="501"/>
        <end position="521"/>
    </location>
</feature>
<accession>A0A1Y2M651</accession>
<reference evidence="9 10" key="1">
    <citation type="journal article" date="2017" name="Genome Announc.">
        <title>Genome sequence of the saprophytic ascomycete Epicoccum nigrum ICMP 19927 strain isolated from New Zealand.</title>
        <authorList>
            <person name="Fokin M."/>
            <person name="Fleetwood D."/>
            <person name="Weir B.S."/>
            <person name="Villas-Boas S.G."/>
        </authorList>
    </citation>
    <scope>NUCLEOTIDE SEQUENCE [LARGE SCALE GENOMIC DNA]</scope>
    <source>
        <strain evidence="9 10">ICMP 19927</strain>
    </source>
</reference>
<dbReference type="OMA" id="QIVFRRR"/>
<dbReference type="AlphaFoldDB" id="A0A1Y2M651"/>
<dbReference type="PIRSF" id="PIRSF006060">
    <property type="entry name" value="AA_transporter"/>
    <property type="match status" value="1"/>
</dbReference>
<dbReference type="STRING" id="105696.A0A1Y2M651"/>
<evidence type="ECO:0000259" key="8">
    <source>
        <dbReference type="Pfam" id="PF00324"/>
    </source>
</evidence>
<keyword evidence="3 7" id="KW-0812">Transmembrane</keyword>
<comment type="subcellular location">
    <subcellularLocation>
        <location evidence="1">Membrane</location>
        <topology evidence="1">Multi-pass membrane protein</topology>
    </subcellularLocation>
</comment>
<feature type="transmembrane region" description="Helical" evidence="7">
    <location>
        <begin position="65"/>
        <end position="85"/>
    </location>
</feature>
<name>A0A1Y2M651_EPING</name>
<dbReference type="PANTHER" id="PTHR43341:SF39">
    <property type="entry name" value="AMINO ACID TRANSPORTER (EUROFUNG)-RELATED"/>
    <property type="match status" value="1"/>
</dbReference>
<feature type="transmembrane region" description="Helical" evidence="7">
    <location>
        <begin position="422"/>
        <end position="442"/>
    </location>
</feature>
<evidence type="ECO:0000313" key="9">
    <source>
        <dbReference type="EMBL" id="OSS51309.1"/>
    </source>
</evidence>
<dbReference type="PROSITE" id="PS00218">
    <property type="entry name" value="AMINO_ACID_PERMEASE_1"/>
    <property type="match status" value="1"/>
</dbReference>
<keyword evidence="4" id="KW-0029">Amino-acid transport</keyword>
<dbReference type="GO" id="GO:0015171">
    <property type="term" value="F:amino acid transmembrane transporter activity"/>
    <property type="evidence" value="ECO:0007669"/>
    <property type="project" value="TreeGrafter"/>
</dbReference>
<dbReference type="PANTHER" id="PTHR43341">
    <property type="entry name" value="AMINO ACID PERMEASE"/>
    <property type="match status" value="1"/>
</dbReference>
<dbReference type="Pfam" id="PF00324">
    <property type="entry name" value="AA_permease"/>
    <property type="match status" value="1"/>
</dbReference>
<feature type="transmembrane region" description="Helical" evidence="7">
    <location>
        <begin position="347"/>
        <end position="367"/>
    </location>
</feature>
<evidence type="ECO:0000256" key="4">
    <source>
        <dbReference type="ARBA" id="ARBA00022970"/>
    </source>
</evidence>
<dbReference type="Proteomes" id="UP000193240">
    <property type="component" value="Unassembled WGS sequence"/>
</dbReference>
<feature type="transmembrane region" description="Helical" evidence="7">
    <location>
        <begin position="201"/>
        <end position="225"/>
    </location>
</feature>
<proteinExistence type="predicted"/>
<feature type="transmembrane region" description="Helical" evidence="7">
    <location>
        <begin position="174"/>
        <end position="195"/>
    </location>
</feature>
<evidence type="ECO:0000256" key="2">
    <source>
        <dbReference type="ARBA" id="ARBA00022448"/>
    </source>
</evidence>
<evidence type="ECO:0000256" key="1">
    <source>
        <dbReference type="ARBA" id="ARBA00004141"/>
    </source>
</evidence>
<feature type="transmembrane region" description="Helical" evidence="7">
    <location>
        <begin position="294"/>
        <end position="313"/>
    </location>
</feature>
<evidence type="ECO:0000313" key="10">
    <source>
        <dbReference type="Proteomes" id="UP000193240"/>
    </source>
</evidence>
<dbReference type="InterPro" id="IPR004840">
    <property type="entry name" value="Amino_acid_permease_CS"/>
</dbReference>
<gene>
    <name evidence="9" type="ORF">B5807_03242</name>
</gene>
<organism evidence="9 10">
    <name type="scientific">Epicoccum nigrum</name>
    <name type="common">Soil fungus</name>
    <name type="synonym">Epicoccum purpurascens</name>
    <dbReference type="NCBI Taxonomy" id="105696"/>
    <lineage>
        <taxon>Eukaryota</taxon>
        <taxon>Fungi</taxon>
        <taxon>Dikarya</taxon>
        <taxon>Ascomycota</taxon>
        <taxon>Pezizomycotina</taxon>
        <taxon>Dothideomycetes</taxon>
        <taxon>Pleosporomycetidae</taxon>
        <taxon>Pleosporales</taxon>
        <taxon>Pleosporineae</taxon>
        <taxon>Didymellaceae</taxon>
        <taxon>Epicoccum</taxon>
    </lineage>
</organism>
<protein>
    <recommendedName>
        <fullName evidence="8">Amino acid permease/ SLC12A domain-containing protein</fullName>
    </recommendedName>
</protein>
<feature type="transmembrane region" description="Helical" evidence="7">
    <location>
        <begin position="388"/>
        <end position="410"/>
    </location>
</feature>
<feature type="domain" description="Amino acid permease/ SLC12A" evidence="8">
    <location>
        <begin position="62"/>
        <end position="530"/>
    </location>
</feature>
<dbReference type="Gene3D" id="1.20.1740.10">
    <property type="entry name" value="Amino acid/polyamine transporter I"/>
    <property type="match status" value="1"/>
</dbReference>
<feature type="transmembrane region" description="Helical" evidence="7">
    <location>
        <begin position="468"/>
        <end position="489"/>
    </location>
</feature>
<dbReference type="InParanoid" id="A0A1Y2M651"/>
<feature type="transmembrane region" description="Helical" evidence="7">
    <location>
        <begin position="144"/>
        <end position="162"/>
    </location>
</feature>
<dbReference type="InterPro" id="IPR050524">
    <property type="entry name" value="APC_YAT"/>
</dbReference>
<dbReference type="EMBL" id="KZ107840">
    <property type="protein sequence ID" value="OSS51309.1"/>
    <property type="molecule type" value="Genomic_DNA"/>
</dbReference>
<evidence type="ECO:0000256" key="3">
    <source>
        <dbReference type="ARBA" id="ARBA00022692"/>
    </source>
</evidence>
<sequence>MAAINEKDQYVIEGSEAHSHGHGVQDIVHEKGHAIGEAADMYGDVQTAEEYGYVQRGLKSRHIQFIALGGTIGTGLFLGIAGAFAKAGPLSVLLGYTLTGVAVFGMMQCLGEMATWLPLPGALPQYCARYTDPALGFAVGWNNWYQNAITLCAEISAAALVINFWDTESKISPAVWITIIIVIIVALNIFAVSIYGEAEFIFASIKIITILGLLIVALVIMLGGAPDHDRRGFRYWKEGAMKEYVGTGNTGRFTGLWSTLVNAAFSYGGVEMVAVAAGEAANPRKNIPKAVRRVFWRILFFYVLGSFMIGVTVSSNDPALTDDNAKGAQSSPWVIAMKNAGIPALPHIINAVILTSATSSGNAFLYSGSRYMFALAQNKQAPKFLLKCTKAGVPIYCVLITASVSLLTYMSVSTGANTVFLWFQNLTTIAQLFTWCSVCYTYTRFQKALIAQGVDRDTLVFKSKWQPYTAWIAFVYFALIIVFNGFKVFTQTKGGWGSSELTDFFTAYVGIPIFFLLYAFWKIFKRTKFVKPEEADIWTGKAALDAEVWPEQVPRNALEKFWFWLC</sequence>
<keyword evidence="2" id="KW-0813">Transport</keyword>